<organism evidence="3 4">
    <name type="scientific">Bison bison bison</name>
    <name type="common">North American plains bison</name>
    <dbReference type="NCBI Taxonomy" id="43346"/>
    <lineage>
        <taxon>Eukaryota</taxon>
        <taxon>Metazoa</taxon>
        <taxon>Chordata</taxon>
        <taxon>Craniata</taxon>
        <taxon>Vertebrata</taxon>
        <taxon>Euteleostomi</taxon>
        <taxon>Mammalia</taxon>
        <taxon>Eutheria</taxon>
        <taxon>Laurasiatheria</taxon>
        <taxon>Artiodactyla</taxon>
        <taxon>Ruminantia</taxon>
        <taxon>Pecora</taxon>
        <taxon>Bovidae</taxon>
        <taxon>Bovinae</taxon>
        <taxon>Bison</taxon>
    </lineage>
</organism>
<dbReference type="OrthoDB" id="10258888at2759"/>
<dbReference type="PROSITE" id="PS50297">
    <property type="entry name" value="ANK_REP_REGION"/>
    <property type="match status" value="2"/>
</dbReference>
<dbReference type="Gene3D" id="1.25.40.20">
    <property type="entry name" value="Ankyrin repeat-containing domain"/>
    <property type="match status" value="2"/>
</dbReference>
<dbReference type="Pfam" id="PF12796">
    <property type="entry name" value="Ank_2"/>
    <property type="match status" value="1"/>
</dbReference>
<evidence type="ECO:0000256" key="1">
    <source>
        <dbReference type="PROSITE-ProRule" id="PRU00023"/>
    </source>
</evidence>
<gene>
    <name evidence="4" type="primary">ANKRD60</name>
</gene>
<dbReference type="SUPFAM" id="SSF48403">
    <property type="entry name" value="Ankyrin repeat"/>
    <property type="match status" value="1"/>
</dbReference>
<feature type="domain" description="Ubiquitin-like" evidence="2">
    <location>
        <begin position="19"/>
        <end position="95"/>
    </location>
</feature>
<feature type="repeat" description="ANK" evidence="1">
    <location>
        <begin position="142"/>
        <end position="174"/>
    </location>
</feature>
<dbReference type="PANTHER" id="PTHR22677">
    <property type="entry name" value="ANKYRIN REPEAT DOMAIN-CONTAINING PROTEIN 60"/>
    <property type="match status" value="1"/>
</dbReference>
<dbReference type="Proteomes" id="UP000515208">
    <property type="component" value="Unplaced"/>
</dbReference>
<evidence type="ECO:0000313" key="4">
    <source>
        <dbReference type="RefSeq" id="XP_010840205.1"/>
    </source>
</evidence>
<dbReference type="InterPro" id="IPR000626">
    <property type="entry name" value="Ubiquitin-like_dom"/>
</dbReference>
<keyword evidence="3" id="KW-1185">Reference proteome</keyword>
<keyword evidence="1" id="KW-0040">ANK repeat</keyword>
<proteinExistence type="predicted"/>
<dbReference type="KEGG" id="bbis:104990023"/>
<protein>
    <submittedName>
        <fullName evidence="4">Ankyrin repeat domain-containing protein 60</fullName>
    </submittedName>
</protein>
<name>A0A6P3HNV6_BISBB</name>
<evidence type="ECO:0000259" key="2">
    <source>
        <dbReference type="PROSITE" id="PS50053"/>
    </source>
</evidence>
<dbReference type="SUPFAM" id="SSF54236">
    <property type="entry name" value="Ubiquitin-like"/>
    <property type="match status" value="1"/>
</dbReference>
<reference evidence="4" key="1">
    <citation type="submission" date="2025-08" db="UniProtKB">
        <authorList>
            <consortium name="RefSeq"/>
        </authorList>
    </citation>
    <scope>IDENTIFICATION</scope>
    <source>
        <tissue evidence="4">Blood</tissue>
    </source>
</reference>
<dbReference type="PANTHER" id="PTHR22677:SF3">
    <property type="entry name" value="ANKYRIN REPEAT DOMAIN-CONTAINING PROTEIN 60"/>
    <property type="match status" value="1"/>
</dbReference>
<dbReference type="InterPro" id="IPR002110">
    <property type="entry name" value="Ankyrin_rpt"/>
</dbReference>
<dbReference type="InterPro" id="IPR029071">
    <property type="entry name" value="Ubiquitin-like_domsf"/>
</dbReference>
<dbReference type="GeneID" id="104990023"/>
<dbReference type="AlphaFoldDB" id="A0A6P3HNV6"/>
<dbReference type="InterPro" id="IPR036770">
    <property type="entry name" value="Ankyrin_rpt-contain_sf"/>
</dbReference>
<feature type="repeat" description="ANK" evidence="1">
    <location>
        <begin position="175"/>
        <end position="207"/>
    </location>
</feature>
<accession>A0A6P3HNV6</accession>
<evidence type="ECO:0000313" key="3">
    <source>
        <dbReference type="Proteomes" id="UP000515208"/>
    </source>
</evidence>
<dbReference type="CDD" id="cd17063">
    <property type="entry name" value="Ubl_ANKRD60"/>
    <property type="match status" value="1"/>
</dbReference>
<dbReference type="RefSeq" id="XP_010840205.1">
    <property type="nucleotide sequence ID" value="XM_010841903.1"/>
</dbReference>
<dbReference type="PROSITE" id="PS50053">
    <property type="entry name" value="UBIQUITIN_2"/>
    <property type="match status" value="1"/>
</dbReference>
<dbReference type="CTD" id="140731"/>
<dbReference type="PROSITE" id="PS50088">
    <property type="entry name" value="ANK_REPEAT"/>
    <property type="match status" value="2"/>
</dbReference>
<dbReference type="InterPro" id="IPR039323">
    <property type="entry name" value="ANKRD_45/46/60"/>
</dbReference>
<sequence>MLPLLLSPATDVVPDVFAMRVLLEDSGEMFRVTNCRSNMTVRELKEELDLTAGIPFNLQRLQYLDQGILMDDATLKFHDVIPGGIISLCIWHYDGWTELVLAAVEGDSSKLACLGVAEDTFYRTANSGRFDDRQWKKWISQRAFVALYVASHRGHSEAVQYLLEHGANCQGRSPVGRTPLHVAAAMSRLDCISLLLNYGASINDKDAKGETPMSVARRLNRTQSERRMFLFYWLGKMGTKDPLDPVVNKAFQRVKSGFGTKDSKVTGGAPASLLCWALGSTAHESCHALVAPKENPELRKHSPSAEELMAAQSSPQPRRWEWRMNTQLSVCRDFEVHRESMMSSKARAQGQQTQVCETLLVYPCLYLQPRMGKLGHRGAKLLSRASCQGAGLLHLLDVDPGPTEHACVTGIQTETWNVTTPSRCLSQPQKDATMLTSLSIHSMSFGWTFLLHYKPMSADQITQVV</sequence>
<dbReference type="SMART" id="SM00248">
    <property type="entry name" value="ANK"/>
    <property type="match status" value="2"/>
</dbReference>
<dbReference type="Gene3D" id="3.10.20.90">
    <property type="entry name" value="Phosphatidylinositol 3-kinase Catalytic Subunit, Chain A, domain 1"/>
    <property type="match status" value="1"/>
</dbReference>